<organism evidence="1 2">
    <name type="scientific">Rhynchospora pubera</name>
    <dbReference type="NCBI Taxonomy" id="906938"/>
    <lineage>
        <taxon>Eukaryota</taxon>
        <taxon>Viridiplantae</taxon>
        <taxon>Streptophyta</taxon>
        <taxon>Embryophyta</taxon>
        <taxon>Tracheophyta</taxon>
        <taxon>Spermatophyta</taxon>
        <taxon>Magnoliopsida</taxon>
        <taxon>Liliopsida</taxon>
        <taxon>Poales</taxon>
        <taxon>Cyperaceae</taxon>
        <taxon>Cyperoideae</taxon>
        <taxon>Rhynchosporeae</taxon>
        <taxon>Rhynchospora</taxon>
    </lineage>
</organism>
<proteinExistence type="predicted"/>
<accession>A0AAV8CII8</accession>
<dbReference type="EMBL" id="JAMFTS010000005">
    <property type="protein sequence ID" value="KAJ4754590.1"/>
    <property type="molecule type" value="Genomic_DNA"/>
</dbReference>
<dbReference type="PANTHER" id="PTHR35276">
    <property type="entry name" value="S-ADENOSYL-L-METHIONINE-DEPENDENT METHYLTRANSFERASES SUPERFAMILY PROTEIN"/>
    <property type="match status" value="1"/>
</dbReference>
<dbReference type="Pfam" id="PF06962">
    <property type="entry name" value="rRNA_methylase"/>
    <property type="match status" value="1"/>
</dbReference>
<dbReference type="GO" id="GO:0008168">
    <property type="term" value="F:methyltransferase activity"/>
    <property type="evidence" value="ECO:0007669"/>
    <property type="project" value="UniProtKB-KW"/>
</dbReference>
<dbReference type="Proteomes" id="UP001140206">
    <property type="component" value="Chromosome 5"/>
</dbReference>
<evidence type="ECO:0000313" key="1">
    <source>
        <dbReference type="EMBL" id="KAJ4754590.1"/>
    </source>
</evidence>
<dbReference type="InterPro" id="IPR010719">
    <property type="entry name" value="MnmM_MeTrfase"/>
</dbReference>
<keyword evidence="1" id="KW-0489">Methyltransferase</keyword>
<dbReference type="AlphaFoldDB" id="A0AAV8CII8"/>
<keyword evidence="2" id="KW-1185">Reference proteome</keyword>
<dbReference type="SUPFAM" id="SSF53335">
    <property type="entry name" value="S-adenosyl-L-methionine-dependent methyltransferases"/>
    <property type="match status" value="1"/>
</dbReference>
<evidence type="ECO:0000313" key="2">
    <source>
        <dbReference type="Proteomes" id="UP001140206"/>
    </source>
</evidence>
<comment type="caution">
    <text evidence="1">The sequence shown here is derived from an EMBL/GenBank/DDBJ whole genome shotgun (WGS) entry which is preliminary data.</text>
</comment>
<dbReference type="Gene3D" id="3.40.50.150">
    <property type="entry name" value="Vaccinia Virus protein VP39"/>
    <property type="match status" value="1"/>
</dbReference>
<dbReference type="PANTHER" id="PTHR35276:SF1">
    <property type="entry name" value="TRNA (MNM(5)S(2)U34)-METHYLTRANSFERASE, CHLOROPLASTIC"/>
    <property type="match status" value="1"/>
</dbReference>
<sequence>MGYYCSSLRPFSHLLMETLTLPPFSCRRIGSRHGHSFFRCSPSRLISWRAETTMSGLGNLGAQSAQKPILPEISGVEEALMGFISGTRKATEVAQAVWKKIVWKGDTVIDATCGNGHDTLALVKLVADKSGKGRVYGIDIQQSAIDSTFSLLEMSADEHERKLVQLFEVCHSKMEEIVPKENPVRLVAFNLGYLPGGDKTLITMPHTTEMALRAASKILDSKGLISIIVYVGHPGGSNELEIVEAFASSLPAETWVGCKFEMLNRPTAPILVLLFKK</sequence>
<gene>
    <name evidence="1" type="ORF">LUZ62_088995</name>
</gene>
<keyword evidence="1" id="KW-0808">Transferase</keyword>
<dbReference type="CDD" id="cd02440">
    <property type="entry name" value="AdoMet_MTases"/>
    <property type="match status" value="1"/>
</dbReference>
<dbReference type="InterPro" id="IPR029063">
    <property type="entry name" value="SAM-dependent_MTases_sf"/>
</dbReference>
<reference evidence="1" key="1">
    <citation type="submission" date="2022-08" db="EMBL/GenBank/DDBJ databases">
        <authorList>
            <person name="Marques A."/>
        </authorList>
    </citation>
    <scope>NUCLEOTIDE SEQUENCE</scope>
    <source>
        <strain evidence="1">RhyPub2mFocal</strain>
        <tissue evidence="1">Leaves</tissue>
    </source>
</reference>
<protein>
    <submittedName>
        <fullName evidence="1">S-adenosyl-L-methionine-dependent methyltransferases superfamily protein</fullName>
    </submittedName>
</protein>
<dbReference type="GO" id="GO:0032259">
    <property type="term" value="P:methylation"/>
    <property type="evidence" value="ECO:0007669"/>
    <property type="project" value="UniProtKB-KW"/>
</dbReference>
<name>A0AAV8CII8_9POAL</name>